<keyword evidence="2" id="KW-1185">Reference proteome</keyword>
<dbReference type="GO" id="GO:0051536">
    <property type="term" value="F:iron-sulfur cluster binding"/>
    <property type="evidence" value="ECO:0007669"/>
    <property type="project" value="InterPro"/>
</dbReference>
<reference evidence="1" key="1">
    <citation type="submission" date="2017-11" db="EMBL/GenBank/DDBJ databases">
        <authorList>
            <person name="Jian Z."/>
        </authorList>
    </citation>
    <scope>NUCLEOTIDE SEQUENCE [LARGE SCALE GENOMIC DNA]</scope>
    <source>
        <strain evidence="1">YC</strain>
    </source>
</reference>
<evidence type="ECO:0000313" key="1">
    <source>
        <dbReference type="EMBL" id="QSF25336.1"/>
    </source>
</evidence>
<evidence type="ECO:0000313" key="2">
    <source>
        <dbReference type="Proteomes" id="UP000663075"/>
    </source>
</evidence>
<gene>
    <name evidence="1" type="ORF">CU086_00705</name>
</gene>
<name>A0A974WPM1_9PROT</name>
<proteinExistence type="predicted"/>
<organism evidence="1 2">
    <name type="scientific">Candidatus Nasuia deltocephalincola</name>
    <dbReference type="NCBI Taxonomy" id="1160784"/>
    <lineage>
        <taxon>Bacteria</taxon>
        <taxon>Pseudomonadati</taxon>
        <taxon>Pseudomonadota</taxon>
        <taxon>Betaproteobacteria</taxon>
        <taxon>Candidatus Nasuia</taxon>
    </lineage>
</organism>
<dbReference type="SUPFAM" id="SSF54292">
    <property type="entry name" value="2Fe-2S ferredoxin-like"/>
    <property type="match status" value="1"/>
</dbReference>
<dbReference type="EMBL" id="CP024850">
    <property type="protein sequence ID" value="QSF25336.1"/>
    <property type="molecule type" value="Genomic_DNA"/>
</dbReference>
<dbReference type="InterPro" id="IPR036010">
    <property type="entry name" value="2Fe-2S_ferredoxin-like_sf"/>
</dbReference>
<dbReference type="Proteomes" id="UP000663075">
    <property type="component" value="Chromosome"/>
</dbReference>
<accession>A0A974WPM1</accession>
<sequence length="85" mass="10085">MFKLIILPNNFNFLNGFFIKLNNFFIENLFEIINKIFKIKGYCGGFGKCKMCFVNIKEGFLKNDKFILSCQQNYIFDHLIIDLIN</sequence>
<protein>
    <submittedName>
        <fullName evidence="1">Uncharacterized protein</fullName>
    </submittedName>
</protein>
<dbReference type="AlphaFoldDB" id="A0A974WPM1"/>